<dbReference type="Proteomes" id="UP000826462">
    <property type="component" value="Chromosome 2"/>
</dbReference>
<reference evidence="6 7" key="1">
    <citation type="submission" date="2021-07" db="EMBL/GenBank/DDBJ databases">
        <title>Paraburkholderia edwinii protects Aspergillus sp. from phenazines by acting as a toxin sponge.</title>
        <authorList>
            <person name="Dahlstrom K.M."/>
            <person name="Newman D.K."/>
        </authorList>
    </citation>
    <scope>NUCLEOTIDE SEQUENCE [LARGE SCALE GENOMIC DNA]</scope>
    <source>
        <strain evidence="6 7">Pe01</strain>
    </source>
</reference>
<dbReference type="PROSITE" id="PS00041">
    <property type="entry name" value="HTH_ARAC_FAMILY_1"/>
    <property type="match status" value="1"/>
</dbReference>
<dbReference type="SMART" id="SM00342">
    <property type="entry name" value="HTH_ARAC"/>
    <property type="match status" value="1"/>
</dbReference>
<dbReference type="InterPro" id="IPR009057">
    <property type="entry name" value="Homeodomain-like_sf"/>
</dbReference>
<accession>A0ABX8UVS9</accession>
<evidence type="ECO:0000256" key="3">
    <source>
        <dbReference type="ARBA" id="ARBA00023163"/>
    </source>
</evidence>
<dbReference type="PANTHER" id="PTHR43280:SF11">
    <property type="entry name" value="RCS-SPECIFIC HTH-TYPE TRANSCRIPTIONAL ACTIVATOR RCLR"/>
    <property type="match status" value="1"/>
</dbReference>
<dbReference type="Gene3D" id="1.10.10.60">
    <property type="entry name" value="Homeodomain-like"/>
    <property type="match status" value="2"/>
</dbReference>
<keyword evidence="1" id="KW-0805">Transcription regulation</keyword>
<dbReference type="Pfam" id="PF12833">
    <property type="entry name" value="HTH_18"/>
    <property type="match status" value="1"/>
</dbReference>
<sequence length="113" mass="12599">MFREPQRSWTVSDLARLCGMSPATIARHFKVRLGRSASDLLLEIRMTMAANALKDSTASIGAIGEAVGYRSEAAFQRIFKRHIGTTPAQWRKESLRQSGESSDTSRTGNQQER</sequence>
<keyword evidence="2" id="KW-0238">DNA-binding</keyword>
<keyword evidence="7" id="KW-1185">Reference proteome</keyword>
<dbReference type="PROSITE" id="PS01124">
    <property type="entry name" value="HTH_ARAC_FAMILY_2"/>
    <property type="match status" value="1"/>
</dbReference>
<dbReference type="PANTHER" id="PTHR43280">
    <property type="entry name" value="ARAC-FAMILY TRANSCRIPTIONAL REGULATOR"/>
    <property type="match status" value="1"/>
</dbReference>
<evidence type="ECO:0000313" key="6">
    <source>
        <dbReference type="EMBL" id="QYD73039.1"/>
    </source>
</evidence>
<dbReference type="EMBL" id="CP080096">
    <property type="protein sequence ID" value="QYD73039.1"/>
    <property type="molecule type" value="Genomic_DNA"/>
</dbReference>
<evidence type="ECO:0000259" key="5">
    <source>
        <dbReference type="PROSITE" id="PS01124"/>
    </source>
</evidence>
<organism evidence="6 7">
    <name type="scientific">Paraburkholderia edwinii</name>
    <dbReference type="NCBI Taxonomy" id="2861782"/>
    <lineage>
        <taxon>Bacteria</taxon>
        <taxon>Pseudomonadati</taxon>
        <taxon>Pseudomonadota</taxon>
        <taxon>Betaproteobacteria</taxon>
        <taxon>Burkholderiales</taxon>
        <taxon>Burkholderiaceae</taxon>
        <taxon>Paraburkholderia</taxon>
    </lineage>
</organism>
<dbReference type="InterPro" id="IPR020449">
    <property type="entry name" value="Tscrpt_reg_AraC-type_HTH"/>
</dbReference>
<dbReference type="InterPro" id="IPR018060">
    <property type="entry name" value="HTH_AraC"/>
</dbReference>
<gene>
    <name evidence="6" type="ORF">KZJ38_25535</name>
</gene>
<protein>
    <submittedName>
        <fullName evidence="6">Helix-turn-helix transcriptional regulator</fullName>
    </submittedName>
</protein>
<dbReference type="PRINTS" id="PR00032">
    <property type="entry name" value="HTHARAC"/>
</dbReference>
<feature type="region of interest" description="Disordered" evidence="4">
    <location>
        <begin position="89"/>
        <end position="113"/>
    </location>
</feature>
<evidence type="ECO:0000256" key="2">
    <source>
        <dbReference type="ARBA" id="ARBA00023125"/>
    </source>
</evidence>
<feature type="compositionally biased region" description="Polar residues" evidence="4">
    <location>
        <begin position="96"/>
        <end position="113"/>
    </location>
</feature>
<dbReference type="InterPro" id="IPR018062">
    <property type="entry name" value="HTH_AraC-typ_CS"/>
</dbReference>
<evidence type="ECO:0000313" key="7">
    <source>
        <dbReference type="Proteomes" id="UP000826462"/>
    </source>
</evidence>
<evidence type="ECO:0000256" key="1">
    <source>
        <dbReference type="ARBA" id="ARBA00023015"/>
    </source>
</evidence>
<feature type="domain" description="HTH araC/xylS-type" evidence="5">
    <location>
        <begin position="1"/>
        <end position="93"/>
    </location>
</feature>
<proteinExistence type="predicted"/>
<keyword evidence="3" id="KW-0804">Transcription</keyword>
<evidence type="ECO:0000256" key="4">
    <source>
        <dbReference type="SAM" id="MobiDB-lite"/>
    </source>
</evidence>
<name>A0ABX8UVS9_9BURK</name>
<dbReference type="SUPFAM" id="SSF46689">
    <property type="entry name" value="Homeodomain-like"/>
    <property type="match status" value="1"/>
</dbReference>